<keyword evidence="2" id="KW-1185">Reference proteome</keyword>
<gene>
    <name evidence="1" type="ORF">BKG84_20465</name>
</gene>
<reference evidence="1 2" key="1">
    <citation type="submission" date="2016-10" db="EMBL/GenBank/DDBJ databases">
        <title>Evaluation of Human, Veterinary and Environmental Mycobacterium chelonae Isolates by Core Genome Phylogenomic Analysis, Targeted Gene Comparison, and Anti-microbial Susceptibility Patterns: A Tale of Mistaken Identities.</title>
        <authorList>
            <person name="Fogelson S.B."/>
            <person name="Camus A.C."/>
            <person name="Lorenz W."/>
            <person name="Vasireddy R."/>
            <person name="Vasireddy S."/>
            <person name="Smith T."/>
            <person name="Brown-Elliott B.A."/>
            <person name="Wallace R.J.Jr."/>
            <person name="Hasan N.A."/>
            <person name="Reischl U."/>
            <person name="Sanchez S."/>
        </authorList>
    </citation>
    <scope>NUCLEOTIDE SEQUENCE [LARGE SCALE GENOMIC DNA]</scope>
    <source>
        <strain evidence="1 2">15518</strain>
    </source>
</reference>
<dbReference type="Proteomes" id="UP000179441">
    <property type="component" value="Unassembled WGS sequence"/>
</dbReference>
<evidence type="ECO:0000313" key="2">
    <source>
        <dbReference type="Proteomes" id="UP000179441"/>
    </source>
</evidence>
<dbReference type="AlphaFoldDB" id="A0A1S1LW56"/>
<dbReference type="EMBL" id="MLIS01000002">
    <property type="protein sequence ID" value="OHU76569.1"/>
    <property type="molecule type" value="Genomic_DNA"/>
</dbReference>
<dbReference type="RefSeq" id="WP_070917713.1">
    <property type="nucleotide sequence ID" value="NZ_CP050145.1"/>
</dbReference>
<comment type="caution">
    <text evidence="1">The sequence shown here is derived from an EMBL/GenBank/DDBJ whole genome shotgun (WGS) entry which is preliminary data.</text>
</comment>
<evidence type="ECO:0000313" key="1">
    <source>
        <dbReference type="EMBL" id="OHU76569.1"/>
    </source>
</evidence>
<protein>
    <submittedName>
        <fullName evidence="1">Uncharacterized protein</fullName>
    </submittedName>
</protein>
<sequence length="129" mass="13475">MVDSTREEHRHMITECAVHSAKALVRAVSSAGFVAVAASTAVFLTQSPLAAAGPAAVGGAQGVIDMLTSEGYRVIVTKTGGRGIEDCTVRSILTQTPVQHQHTSDIRPAPARDGEAPDYKIAYVTLNCA</sequence>
<organism evidence="1 2">
    <name type="scientific">Mycobacteroides chelonae</name>
    <name type="common">Mycobacterium chelonae</name>
    <dbReference type="NCBI Taxonomy" id="1774"/>
    <lineage>
        <taxon>Bacteria</taxon>
        <taxon>Bacillati</taxon>
        <taxon>Actinomycetota</taxon>
        <taxon>Actinomycetes</taxon>
        <taxon>Mycobacteriales</taxon>
        <taxon>Mycobacteriaceae</taxon>
        <taxon>Mycobacteroides</taxon>
    </lineage>
</organism>
<accession>A0A1S1LW56</accession>
<name>A0A1S1LW56_MYCCH</name>
<proteinExistence type="predicted"/>